<name>A0A7J7EPB0_DICBM</name>
<organism evidence="1 2">
    <name type="scientific">Diceros bicornis minor</name>
    <name type="common">South-central black rhinoceros</name>
    <dbReference type="NCBI Taxonomy" id="77932"/>
    <lineage>
        <taxon>Eukaryota</taxon>
        <taxon>Metazoa</taxon>
        <taxon>Chordata</taxon>
        <taxon>Craniata</taxon>
        <taxon>Vertebrata</taxon>
        <taxon>Euteleostomi</taxon>
        <taxon>Mammalia</taxon>
        <taxon>Eutheria</taxon>
        <taxon>Laurasiatheria</taxon>
        <taxon>Perissodactyla</taxon>
        <taxon>Rhinocerotidae</taxon>
        <taxon>Diceros</taxon>
    </lineage>
</organism>
<reference evidence="1 2" key="1">
    <citation type="journal article" date="2020" name="Mol. Biol. Evol.">
        <title>Interspecific Gene Flow and the Evolution of Specialization in Black and White Rhinoceros.</title>
        <authorList>
            <person name="Moodley Y."/>
            <person name="Westbury M.V."/>
            <person name="Russo I.M."/>
            <person name="Gopalakrishnan S."/>
            <person name="Rakotoarivelo A."/>
            <person name="Olsen R.A."/>
            <person name="Prost S."/>
            <person name="Tunstall T."/>
            <person name="Ryder O.A."/>
            <person name="Dalen L."/>
            <person name="Bruford M.W."/>
        </authorList>
    </citation>
    <scope>NUCLEOTIDE SEQUENCE [LARGE SCALE GENOMIC DNA]</scope>
    <source>
        <strain evidence="1">SBR-YM</strain>
        <tissue evidence="1">Skin</tissue>
    </source>
</reference>
<protein>
    <submittedName>
        <fullName evidence="1">Uncharacterized protein</fullName>
    </submittedName>
</protein>
<dbReference type="Proteomes" id="UP000551758">
    <property type="component" value="Unassembled WGS sequence"/>
</dbReference>
<feature type="non-terminal residue" evidence="1">
    <location>
        <position position="146"/>
    </location>
</feature>
<evidence type="ECO:0000313" key="2">
    <source>
        <dbReference type="Proteomes" id="UP000551758"/>
    </source>
</evidence>
<accession>A0A7J7EPB0</accession>
<dbReference type="AlphaFoldDB" id="A0A7J7EPB0"/>
<proteinExistence type="predicted"/>
<gene>
    <name evidence="1" type="ORF">HPG69_008348</name>
</gene>
<comment type="caution">
    <text evidence="1">The sequence shown here is derived from an EMBL/GenBank/DDBJ whole genome shotgun (WGS) entry which is preliminary data.</text>
</comment>
<evidence type="ECO:0000313" key="1">
    <source>
        <dbReference type="EMBL" id="KAF5917276.1"/>
    </source>
</evidence>
<dbReference type="EMBL" id="JACDTQ010002593">
    <property type="protein sequence ID" value="KAF5917276.1"/>
    <property type="molecule type" value="Genomic_DNA"/>
</dbReference>
<keyword evidence="2" id="KW-1185">Reference proteome</keyword>
<sequence>RESQTRDVLKKHCNGSKELLGSSWMRIHDPLNGEAAILGGIEQNEKLWGFTKKASHIQLDNLSEVLYWLMHLVYLLNWIKELIEKPGDILVQWRKVYDDFTAHDCRLQFCKTPNVKSQFRVCARGYDQQGLSPWSIPNRSFHMDAS</sequence>